<keyword evidence="1" id="KW-0472">Membrane</keyword>
<feature type="transmembrane region" description="Helical" evidence="1">
    <location>
        <begin position="61"/>
        <end position="79"/>
    </location>
</feature>
<reference evidence="2 4" key="1">
    <citation type="submission" date="2023-08" db="EMBL/GenBank/DDBJ databases">
        <title>Comparative genomics and taxonomic characterization of three novel marine species of genus Marivirga.</title>
        <authorList>
            <person name="Muhammad N."/>
            <person name="Kim S.-G."/>
        </authorList>
    </citation>
    <scope>NUCLEOTIDE SEQUENCE [LARGE SCALE GENOMIC DNA]</scope>
    <source>
        <strain evidence="2 4">ABR2-2</strain>
        <strain evidence="3">BKB1-2</strain>
    </source>
</reference>
<dbReference type="AlphaFoldDB" id="A0AA51N6K4"/>
<sequence length="81" mass="9805">MNLESAKRYSSFIYWIPAVIIIMGRIPISELAFIGLPIPYFAVFYYLYTRTEKSERNRVEFARLILVTISHFVLYYMMFYR</sequence>
<organism evidence="2 4">
    <name type="scientific">Marivirga arenosa</name>
    <dbReference type="NCBI Taxonomy" id="3059076"/>
    <lineage>
        <taxon>Bacteria</taxon>
        <taxon>Pseudomonadati</taxon>
        <taxon>Bacteroidota</taxon>
        <taxon>Cytophagia</taxon>
        <taxon>Cytophagales</taxon>
        <taxon>Marivirgaceae</taxon>
        <taxon>Marivirga</taxon>
    </lineage>
</organism>
<evidence type="ECO:0000313" key="3">
    <source>
        <dbReference type="EMBL" id="WNB18858.1"/>
    </source>
</evidence>
<dbReference type="EMBL" id="CP129970">
    <property type="protein sequence ID" value="WMN06958.1"/>
    <property type="molecule type" value="Genomic_DNA"/>
</dbReference>
<accession>A0AA51N6K4</accession>
<dbReference type="Proteomes" id="UP001244443">
    <property type="component" value="Chromosome"/>
</dbReference>
<name>A0AA51N6K4_9BACT</name>
<keyword evidence="1" id="KW-0812">Transmembrane</keyword>
<proteinExistence type="predicted"/>
<dbReference type="KEGG" id="marp:QYS47_31595"/>
<keyword evidence="1" id="KW-1133">Transmembrane helix</keyword>
<keyword evidence="4" id="KW-1185">Reference proteome</keyword>
<feature type="transmembrane region" description="Helical" evidence="1">
    <location>
        <begin position="34"/>
        <end position="49"/>
    </location>
</feature>
<evidence type="ECO:0000313" key="4">
    <source>
        <dbReference type="Proteomes" id="UP001244443"/>
    </source>
</evidence>
<protein>
    <submittedName>
        <fullName evidence="2">Uncharacterized protein</fullName>
    </submittedName>
</protein>
<dbReference type="EMBL" id="CP129968">
    <property type="protein sequence ID" value="WNB18858.1"/>
    <property type="molecule type" value="Genomic_DNA"/>
</dbReference>
<evidence type="ECO:0000256" key="1">
    <source>
        <dbReference type="SAM" id="Phobius"/>
    </source>
</evidence>
<gene>
    <name evidence="3" type="ORF">QYS47_31595</name>
    <name evidence="2" type="ORF">QYS48_34405</name>
</gene>
<evidence type="ECO:0000313" key="2">
    <source>
        <dbReference type="EMBL" id="WMN06958.1"/>
    </source>
</evidence>
<accession>A0AA51ZY00</accession>
<dbReference type="RefSeq" id="WP_308356954.1">
    <property type="nucleotide sequence ID" value="NZ_CP129968.2"/>
</dbReference>
<feature type="transmembrane region" description="Helical" evidence="1">
    <location>
        <begin position="12"/>
        <end position="28"/>
    </location>
</feature>
<dbReference type="Proteomes" id="UP001232019">
    <property type="component" value="Chromosome"/>
</dbReference>